<evidence type="ECO:0000313" key="5">
    <source>
        <dbReference type="Proteomes" id="UP000294229"/>
    </source>
</evidence>
<dbReference type="InterPro" id="IPR007495">
    <property type="entry name" value="NqrM"/>
</dbReference>
<dbReference type="OrthoDB" id="5296227at2"/>
<dbReference type="Proteomes" id="UP000294229">
    <property type="component" value="Unassembled WGS sequence"/>
</dbReference>
<dbReference type="RefSeq" id="WP_046098512.1">
    <property type="nucleotide sequence ID" value="NZ_JBANLW010000014.1"/>
</dbReference>
<sequence length="82" mass="9041">MELFFITFGFFLAVIFAMSIGYIIKRKSIAGSCGGISALGLKKVCDCDEPCDNLKAKVAKGEVDASELDRFNKSETNFYEVK</sequence>
<gene>
    <name evidence="2" type="primary">nqrM</name>
    <name evidence="2" type="ORF">EIG79_05780</name>
    <name evidence="3" type="ORF">NCTC10926_01581</name>
</gene>
<dbReference type="Proteomes" id="UP000254620">
    <property type="component" value="Unassembled WGS sequence"/>
</dbReference>
<name>A0A0F5EZ77_AVIPA</name>
<dbReference type="STRING" id="728.VY92_01535"/>
<evidence type="ECO:0000313" key="4">
    <source>
        <dbReference type="Proteomes" id="UP000254620"/>
    </source>
</evidence>
<dbReference type="PANTHER" id="PTHR40691">
    <property type="entry name" value="(NA+)-NQR MATURATION NQRM"/>
    <property type="match status" value="1"/>
</dbReference>
<evidence type="ECO:0000313" key="3">
    <source>
        <dbReference type="EMBL" id="SUU98166.1"/>
    </source>
</evidence>
<dbReference type="EMBL" id="RQXS01000020">
    <property type="protein sequence ID" value="RZN59571.1"/>
    <property type="molecule type" value="Genomic_DNA"/>
</dbReference>
<dbReference type="eggNOG" id="COG2991">
    <property type="taxonomic scope" value="Bacteria"/>
</dbReference>
<proteinExistence type="predicted"/>
<accession>A0A0F5EZ77</accession>
<evidence type="ECO:0000313" key="2">
    <source>
        <dbReference type="EMBL" id="RZN59571.1"/>
    </source>
</evidence>
<dbReference type="PANTHER" id="PTHR40691:SF1">
    <property type="entry name" value="EXPORTED PROTEIN"/>
    <property type="match status" value="1"/>
</dbReference>
<reference evidence="2 5" key="2">
    <citation type="submission" date="2018-11" db="EMBL/GenBank/DDBJ databases">
        <title>Sequencing Av. paragallinarum serogroups.</title>
        <authorList>
            <person name="Hellmuth J.E."/>
            <person name="Boucher C.E."/>
            <person name="Cason E.D."/>
        </authorList>
    </citation>
    <scope>NUCLEOTIDE SEQUENCE [LARGE SCALE GENOMIC DNA]</scope>
    <source>
        <strain evidence="2 5">SA-3</strain>
    </source>
</reference>
<keyword evidence="1" id="KW-0472">Membrane</keyword>
<dbReference type="Pfam" id="PF04400">
    <property type="entry name" value="NqrM"/>
    <property type="match status" value="1"/>
</dbReference>
<protein>
    <submittedName>
        <fullName evidence="2">(Na+)-NQR maturation NqrM</fullName>
    </submittedName>
    <submittedName>
        <fullName evidence="3">Protein of uncharacterized function (DUF539)</fullName>
    </submittedName>
</protein>
<feature type="transmembrane region" description="Helical" evidence="1">
    <location>
        <begin position="6"/>
        <end position="24"/>
    </location>
</feature>
<keyword evidence="1" id="KW-1133">Transmembrane helix</keyword>
<keyword evidence="1" id="KW-0812">Transmembrane</keyword>
<dbReference type="EMBL" id="UFSW01000001">
    <property type="protein sequence ID" value="SUU98166.1"/>
    <property type="molecule type" value="Genomic_DNA"/>
</dbReference>
<dbReference type="AlphaFoldDB" id="A0A0F5EZ77"/>
<evidence type="ECO:0000256" key="1">
    <source>
        <dbReference type="SAM" id="Phobius"/>
    </source>
</evidence>
<organism evidence="2 5">
    <name type="scientific">Avibacterium paragallinarum</name>
    <name type="common">Haemophilus gallinarum</name>
    <dbReference type="NCBI Taxonomy" id="728"/>
    <lineage>
        <taxon>Bacteria</taxon>
        <taxon>Pseudomonadati</taxon>
        <taxon>Pseudomonadota</taxon>
        <taxon>Gammaproteobacteria</taxon>
        <taxon>Pasteurellales</taxon>
        <taxon>Pasteurellaceae</taxon>
        <taxon>Avibacterium</taxon>
    </lineage>
</organism>
<reference evidence="3 4" key="1">
    <citation type="submission" date="2018-06" db="EMBL/GenBank/DDBJ databases">
        <authorList>
            <consortium name="Pathogen Informatics"/>
            <person name="Doyle S."/>
        </authorList>
    </citation>
    <scope>NUCLEOTIDE SEQUENCE [LARGE SCALE GENOMIC DNA]</scope>
    <source>
        <strain evidence="3 4">NCTC10926</strain>
    </source>
</reference>